<evidence type="ECO:0000313" key="3">
    <source>
        <dbReference type="Proteomes" id="UP000501240"/>
    </source>
</evidence>
<dbReference type="RefSeq" id="WP_173097734.1">
    <property type="nucleotide sequence ID" value="NZ_CP053892.1"/>
</dbReference>
<evidence type="ECO:0000313" key="2">
    <source>
        <dbReference type="EMBL" id="QKG23838.1"/>
    </source>
</evidence>
<dbReference type="PANTHER" id="PTHR41252">
    <property type="entry name" value="BLR2505 PROTEIN"/>
    <property type="match status" value="1"/>
</dbReference>
<dbReference type="InterPro" id="IPR032710">
    <property type="entry name" value="NTF2-like_dom_sf"/>
</dbReference>
<dbReference type="SUPFAM" id="SSF54427">
    <property type="entry name" value="NTF2-like"/>
    <property type="match status" value="1"/>
</dbReference>
<dbReference type="Proteomes" id="UP000501240">
    <property type="component" value="Chromosome"/>
</dbReference>
<protein>
    <submittedName>
        <fullName evidence="2">Ketosteroid isomerase</fullName>
    </submittedName>
</protein>
<dbReference type="AlphaFoldDB" id="A0A7D3VVK8"/>
<dbReference type="InterPro" id="IPR037401">
    <property type="entry name" value="SnoaL-like"/>
</dbReference>
<sequence length="154" mass="16329">MTDAWDVLERFYAAEADYLAAGGPGKADFAGMAAHLGPDVVMYQAPSLPYGGAWRGHDGMERFMAAMSEAWTGLTFLEQHRAVDGETVAVLNRCVFRARATGRELETSVQQWITVRDGLVREFRPFYLDTAAVLDALGVGGAAAAAGAAGAVTG</sequence>
<dbReference type="EMBL" id="CP053892">
    <property type="protein sequence ID" value="QKG23838.1"/>
    <property type="molecule type" value="Genomic_DNA"/>
</dbReference>
<dbReference type="PANTHER" id="PTHR41252:SF1">
    <property type="entry name" value="BLR2505 PROTEIN"/>
    <property type="match status" value="1"/>
</dbReference>
<keyword evidence="3" id="KW-1185">Reference proteome</keyword>
<dbReference type="Gene3D" id="3.10.450.50">
    <property type="match status" value="1"/>
</dbReference>
<name>A0A7D3VVK8_ACTVE</name>
<feature type="domain" description="SnoaL-like" evidence="1">
    <location>
        <begin position="26"/>
        <end position="122"/>
    </location>
</feature>
<dbReference type="GO" id="GO:0016853">
    <property type="term" value="F:isomerase activity"/>
    <property type="evidence" value="ECO:0007669"/>
    <property type="project" value="UniProtKB-KW"/>
</dbReference>
<organism evidence="2 3">
    <name type="scientific">Actinomadura verrucosospora</name>
    <dbReference type="NCBI Taxonomy" id="46165"/>
    <lineage>
        <taxon>Bacteria</taxon>
        <taxon>Bacillati</taxon>
        <taxon>Actinomycetota</taxon>
        <taxon>Actinomycetes</taxon>
        <taxon>Streptosporangiales</taxon>
        <taxon>Thermomonosporaceae</taxon>
        <taxon>Actinomadura</taxon>
    </lineage>
</organism>
<proteinExistence type="predicted"/>
<gene>
    <name evidence="2" type="ORF">ACTIVE_5481</name>
</gene>
<accession>A0A7D3VVK8</accession>
<keyword evidence="2" id="KW-0413">Isomerase</keyword>
<evidence type="ECO:0000259" key="1">
    <source>
        <dbReference type="Pfam" id="PF12680"/>
    </source>
</evidence>
<dbReference type="Pfam" id="PF12680">
    <property type="entry name" value="SnoaL_2"/>
    <property type="match status" value="1"/>
</dbReference>
<reference evidence="2 3" key="1">
    <citation type="submission" date="2020-05" db="EMBL/GenBank/DDBJ databases">
        <title>Actinomadura verrucosospora NRRL-B18236 (PFL_A860) Genome sequencing and assembly.</title>
        <authorList>
            <person name="Samborskyy M."/>
        </authorList>
    </citation>
    <scope>NUCLEOTIDE SEQUENCE [LARGE SCALE GENOMIC DNA]</scope>
    <source>
        <strain evidence="2 3">NRRL:B18236</strain>
    </source>
</reference>